<feature type="binding site" evidence="14">
    <location>
        <position position="102"/>
    </location>
    <ligand>
        <name>Mn(2+)</name>
        <dbReference type="ChEBI" id="CHEBI:29035"/>
        <label>1</label>
    </ligand>
</feature>
<dbReference type="EC" id="2.7.7.48" evidence="14"/>
<feature type="binding site" evidence="14">
    <location>
        <position position="51"/>
    </location>
    <ligand>
        <name>Mn(2+)</name>
        <dbReference type="ChEBI" id="CHEBI:29035"/>
        <label>1</label>
    </ligand>
</feature>
<evidence type="ECO:0000256" key="5">
    <source>
        <dbReference type="ARBA" id="ARBA00022715"/>
    </source>
</evidence>
<evidence type="ECO:0000256" key="13">
    <source>
        <dbReference type="ARBA" id="ARBA00048744"/>
    </source>
</evidence>
<comment type="catalytic activity">
    <reaction evidence="13 14 15">
        <text>RNA(n) + a ribonucleoside 5'-triphosphate = RNA(n+1) + diphosphate</text>
        <dbReference type="Rhea" id="RHEA:21248"/>
        <dbReference type="Rhea" id="RHEA-COMP:14527"/>
        <dbReference type="Rhea" id="RHEA-COMP:17342"/>
        <dbReference type="ChEBI" id="CHEBI:33019"/>
        <dbReference type="ChEBI" id="CHEBI:61557"/>
        <dbReference type="ChEBI" id="CHEBI:140395"/>
        <dbReference type="EC" id="2.7.7.48"/>
    </reaction>
</comment>
<protein>
    <recommendedName>
        <fullName evidence="14">RNA-directed RNA polymerase L</fullName>
        <shortName evidence="14">Protein L</shortName>
        <ecNumber evidence="14">2.7.7.48</ecNumber>
    </recommendedName>
    <alternativeName>
        <fullName evidence="14">Large structural protein</fullName>
    </alternativeName>
    <alternativeName>
        <fullName evidence="14">Replicase</fullName>
    </alternativeName>
    <alternativeName>
        <fullName evidence="14">Transcriptase</fullName>
    </alternativeName>
    <domain>
        <recommendedName>
            <fullName evidence="14">cap-snatching endonuclease</fullName>
            <ecNumber evidence="14">3.1.-.-</ecNumber>
        </recommendedName>
    </domain>
</protein>
<dbReference type="GO" id="GO:0044423">
    <property type="term" value="C:virion component"/>
    <property type="evidence" value="ECO:0007669"/>
    <property type="project" value="UniProtKB-KW"/>
</dbReference>
<dbReference type="EC" id="3.1.-.-" evidence="14"/>
<comment type="domain">
    <text evidence="14">The N-terminus contains the endonuclease activity (endoN). The central region contains the RdRp activity.</text>
</comment>
<evidence type="ECO:0000256" key="7">
    <source>
        <dbReference type="ARBA" id="ARBA00022741"/>
    </source>
</evidence>
<keyword evidence="2 14" id="KW-0696">RNA-directed RNA polymerase</keyword>
<keyword evidence="4 14" id="KW-0548">Nucleotidyltransferase</keyword>
<evidence type="ECO:0000256" key="9">
    <source>
        <dbReference type="ARBA" id="ARBA00022842"/>
    </source>
</evidence>
<keyword evidence="3 14" id="KW-0808">Transferase</keyword>
<dbReference type="InterPro" id="IPR026382">
    <property type="entry name" value="CapSnatch_arenavir"/>
</dbReference>
<feature type="active site" evidence="14">
    <location>
        <position position="115"/>
    </location>
</feature>
<dbReference type="GO" id="GO:0003968">
    <property type="term" value="F:RNA-directed RNA polymerase activity"/>
    <property type="evidence" value="ECO:0007669"/>
    <property type="project" value="UniProtKB-UniRule"/>
</dbReference>
<dbReference type="GO" id="GO:0046872">
    <property type="term" value="F:metal ion binding"/>
    <property type="evidence" value="ECO:0007669"/>
    <property type="project" value="UniProtKB-KW"/>
</dbReference>
<evidence type="ECO:0000256" key="11">
    <source>
        <dbReference type="ARBA" id="ARBA00022953"/>
    </source>
</evidence>
<comment type="cofactor">
    <cofactor evidence="14">
        <name>Mn(2+)</name>
        <dbReference type="ChEBI" id="CHEBI:29035"/>
    </cofactor>
    <text evidence="14">For endonuclease activity. Binds 2 Mn(2+) ions in the active site. The divalent metal ions are crucial for catalytic activity.</text>
</comment>
<evidence type="ECO:0000256" key="1">
    <source>
        <dbReference type="ARBA" id="ARBA00004340"/>
    </source>
</evidence>
<evidence type="ECO:0000313" key="17">
    <source>
        <dbReference type="EMBL" id="QVU02257.1"/>
    </source>
</evidence>
<keyword evidence="9 14" id="KW-0460">Magnesium</keyword>
<sequence length="2229" mass="256118">MEEQISEVKELISKYLSNDDRLAKQKLSFLVQSEPRLLLIEGLKLLSLCIEIDSCEANGCDHNTRELSVENFLSENRVLCPGLPLVVPDGFKMNGNVLIILECFVRSSPANFEQKYREDLVKLNSLKEDLTTVGITMLPLIDGRTNFQTDRLPEWANERFRTLLFSLLTFSQESSRMFEEAEYLRLCESLNVSGSKRSGIENINILSDHRSEHYDELLKLCHVGINNHMSCFDVKREVIQEFQAFRNKLQGSVVQKQFLRVNRGDLIKAFNEMYTLKTGNEPEPLDRLLNDYYHSCPLITMLYCELPKDNNHQSDVSCVRNWRSLLNKVKSLRLLNTRRKLMLIFDSILLLAHVKDLESYGCLADSEWMGSSFLSVNDRLVSLPATQKDLKTWLQRRLSRSLHQDTVQNKNKNKNKNKNTYEVFSTMVSRILSKAKEALLLVNLTFEDYNVDEDILSESSFLKMMSLEVNGVEPTINYERNPIDRLSYNMGTMDPDSQLDLKRLSSLSLALVNSMKTSSTVKLRQNEHGKLRYKRVRCKEAYYQDFLIEGHRLMLIYQKTGECSKCYSVNDANTGELCSFYADPKRFFPAIFSDCVLQEMIDTMISWLMECSELKEVLREIKFLLKMAVLVILTNPTKRIQKLLQNLRYFIMAFVSEYHHKDLLGKLREDLITDCEFLLYRIIRTLLNIVLDINVSTMLTNRFKFVLNLSYLCHLITKETPDRMTDQIKCFEKFIEPKMQFDSVNVNPLEPADGGELKFLLKSAEKFLSKPDCFSEEGVVFKTPGVSKKIFSMMVSSFNNGSLFKQSELKEGIKDPLVMSGCATALDLASNKSVVVNKYSDGERVIEYDYDKMVATAVCQLSEVFSRKGKYVLNREDYDFKIQQIMSDLVIGKSKPQGSELTEVTCEEIDEVLMEGGAADYFDSIRQSIDAVMSKFSWSSSEALTARENECSIDDLNKVLQDKAQLKLIRNELSCHMVEDFDVMTLPYDAYEDICKNVYSDPDLKSKYFYLESLQSCPITKIAQAVCTRTLHDGEFFQCFKSLLLQMNANKLSGKFNHYKSKCLNFKLDRDRLFDDTRISERESNSEALSKALCLTNCTTAALKNLCFYSQESPQSYNSQGPDTGRLKFSLSYKEQVGGNRELYIGDLRTKMFTRLIEDYFEALTKQFRGSCLNDEHEFENAIFSMKFNVSLGLLSYSLDHSKWGPMMTPFLFLATLQNINWCSLDTLSDAKSRDYVSTMLSWHIHKLVEVPFNVVTAMMKSFIKSKLGLKMNLSETMTERFFFEHFRSGRVPSHISSILDMGQGILHNTSDFYGLISERFINYCINCLYEGNIDAYTSSDDQISLFDKSLSGLFEKDPEEFEYILEFHNYLSDQLNKFISPKSVIGSFAAEFKSRFFVWGDEVPLLTKFVAASLHNIKCKEPHQLAETIDTIIDQAVANGVPVKLCNIIQERTLNLLRYAQYPIDPFLMFCFSDVKDWVDGNRGYRIMRNIEMLEPEGTRKVRSFLRRLYNSLKTGQLHEEFTAAYLSGDPYQSLVKLSEMFDTEKLTSEELGLSWLNLSAHYPLRMVLRQKVIYTGAVNVEEEKLPTIVKTLQNKLSSNFTRGAQKLLSEAINRSAFQSSIASGFVGLCRTLGSKCVRGPDKENVYIKSVLNQSSMVEGVRRMLVKGIDIWKVDNPLDVLSANLKGSYFRPILWDYLCIALSTALEIGSWVLGEPKVKIHLPQMKFRPCDYFPMKPSVTRLLEDKVGFNHIIHSFRRLYPDIFEKHLLPFMSDLASTKMKWSPRVKFLDLCVMLDVNCEAMSLVSHIVKWKREEHYVVLSDELSVSHDRSHESLADERVVSTEDVSENFLRQVYFESFARPFVATSRTLGSFTWFPHRTSLPESEGLASLGPFGTFVEKVIFKGIERPMYRHDLFCGYAWLDFDIGEIYINLSKLIQSGFTETECFESLSEFMFALSNLEPGSIEVSMTVNFQVKSQGESLREKFFIHCKFCGSFSREGRFEFDSIKVQYSGAVNRAAVLDCWRLVLTSNHFLGDVVTWYLDAANIRDYLKDGSAVGEVVPIEVKVDRDTLKLDTLDFERVGPDINVVPLVVKDGYIFEGDKKLVPFNPSIHDQDFEILAKELGSDDRELLRNMIQKMITVRGSQGLQWHSLDIVSVLARTMPTDYREFMTEALSVLESWTGFKGYSLCFSKTKNALMVHSSEGNLRLKGRLCKKLFDDPVRVEDIE</sequence>
<evidence type="ECO:0000256" key="3">
    <source>
        <dbReference type="ARBA" id="ARBA00022679"/>
    </source>
</evidence>
<feature type="binding site" evidence="14">
    <location>
        <position position="89"/>
    </location>
    <ligand>
        <name>Mn(2+)</name>
        <dbReference type="ChEBI" id="CHEBI:29035"/>
        <label>2</label>
    </ligand>
</feature>
<comment type="miscellaneous">
    <text evidence="14">Classified as His(-) endonuclease since it does not have a histidine upstream of the active site that coordinates the first cation. His(-) endonucleases display very low activity in vitro, although they are clearly active in vivo.</text>
</comment>
<dbReference type="EMBL" id="MW929171">
    <property type="protein sequence ID" value="QVU02257.1"/>
    <property type="molecule type" value="Viral_cRNA"/>
</dbReference>
<keyword evidence="10 14" id="KW-0946">Virion</keyword>
<name>A0A8E6YIW0_9VIRU</name>
<comment type="subcellular location">
    <subcellularLocation>
        <location evidence="1">Host cell</location>
    </subcellularLocation>
    <subcellularLocation>
        <location evidence="14 15">Virion</location>
    </subcellularLocation>
    <subcellularLocation>
        <location evidence="14 15">Host cytoplasm</location>
    </subcellularLocation>
</comment>
<keyword evidence="14" id="KW-0464">Manganese</keyword>
<feature type="binding site" evidence="14">
    <location>
        <position position="89"/>
    </location>
    <ligand>
        <name>Mn(2+)</name>
        <dbReference type="ChEBI" id="CHEBI:29035"/>
        <label>1</label>
    </ligand>
</feature>
<evidence type="ECO:0000259" key="16">
    <source>
        <dbReference type="PROSITE" id="PS50525"/>
    </source>
</evidence>
<evidence type="ECO:0000256" key="12">
    <source>
        <dbReference type="ARBA" id="ARBA00023200"/>
    </source>
</evidence>
<dbReference type="GO" id="GO:0075526">
    <property type="term" value="P:cap snatching"/>
    <property type="evidence" value="ECO:0007669"/>
    <property type="project" value="UniProtKB-UniRule"/>
</dbReference>
<feature type="domain" description="RdRp catalytic" evidence="16">
    <location>
        <begin position="1180"/>
        <end position="1380"/>
    </location>
</feature>
<proteinExistence type="inferred from homology"/>
<evidence type="ECO:0000256" key="15">
    <source>
        <dbReference type="PIRNR" id="PIRNR000836"/>
    </source>
</evidence>
<dbReference type="Pfam" id="PF17296">
    <property type="entry name" value="ArenaCapSnatch"/>
    <property type="match status" value="1"/>
</dbReference>
<dbReference type="Pfam" id="PF06317">
    <property type="entry name" value="Arena_RNA_pol"/>
    <property type="match status" value="1"/>
</dbReference>
<comment type="similarity">
    <text evidence="14 15">Belongs to the Bunyavirales RNA polymerase family.</text>
</comment>
<organism evidence="17">
    <name type="scientific">Mammarenavirus AnRB3214</name>
    <dbReference type="NCBI Taxonomy" id="2838264"/>
    <lineage>
        <taxon>Viruses</taxon>
        <taxon>Riboviria</taxon>
        <taxon>Orthornavirae</taxon>
        <taxon>Negarnaviricota</taxon>
        <taxon>Polyploviricotina</taxon>
        <taxon>Bunyaviricetes</taxon>
        <taxon>Hareavirales</taxon>
        <taxon>Arenaviridae</taxon>
        <taxon>Mammarenavirus</taxon>
    </lineage>
</organism>
<dbReference type="InterPro" id="IPR007099">
    <property type="entry name" value="RNA-dir_pol_NSvirus"/>
</dbReference>
<reference evidence="17" key="1">
    <citation type="journal article" date="2021" name="Sci. Rep.">
        <title>Molecular characterization of a new highly divergent Mobala related arenavirus isolated from Praomys sp. rodents.</title>
        <authorList>
            <person name="Simo Tchetgna H."/>
            <person name="Descorps-Declere S."/>
            <person name="Selekon B."/>
            <person name="Kwasiborski A."/>
            <person name="Vandenbogaert M."/>
            <person name="Manuguerra J.C."/>
            <person name="Gessain A."/>
            <person name="Caro V."/>
            <person name="Nakoune E."/>
            <person name="Berthet N."/>
        </authorList>
    </citation>
    <scope>NUCLEOTIDE SEQUENCE</scope>
    <source>
        <strain evidence="17">AnRB3214</strain>
    </source>
</reference>
<keyword evidence="8 14" id="KW-0378">Hydrolase</keyword>
<keyword evidence="11 14" id="KW-0693">Viral RNA replication</keyword>
<dbReference type="PIRSF" id="PIRSF000836">
    <property type="entry name" value="L_ArenaV"/>
    <property type="match status" value="1"/>
</dbReference>
<dbReference type="InterPro" id="IPR010453">
    <property type="entry name" value="RNA_pol_arenavir"/>
</dbReference>
<dbReference type="NCBIfam" id="TIGR04202">
    <property type="entry name" value="capSnatchArena"/>
    <property type="match status" value="1"/>
</dbReference>
<dbReference type="HAMAP" id="MF_04086">
    <property type="entry name" value="ARENA_L"/>
    <property type="match status" value="1"/>
</dbReference>
<comment type="function">
    <text evidence="14">RNA-dependent RNA polymerase, which is responsible for the replication and transcription of the viral RNA genome using antigenomic RNA as an intermediate. During transcription, synthesizes subgenomic RNAs and assures their capping by a cap-snatching mechanism, which involves the endonuclease activity cleaving the host capped pre-mRNAs. These short capped RNAs are then used as primers for viral transcription. The 3'-end of subgenomic mRNAs molecules are heterogeneous and not polyadenylated. The replicase function is to direct synthesis of antigenomic and genomic RNA which are encapsidated and non capped. As a consequence of the use of the same enzyme for both transcription and replication, these mechanisms need to be well coordinated. These processes may be regulated by proteins N and Z in a dose-dependent manner. Z protein inhibits the viral polymerase L und thus the viral transcription and RNA synthesis.</text>
</comment>
<keyword evidence="5 14" id="KW-1157">Cap snatching</keyword>
<keyword evidence="7 14" id="KW-0547">Nucleotide-binding</keyword>
<comment type="cofactor">
    <cofactor evidence="14">
        <name>Mg(2+)</name>
        <dbReference type="ChEBI" id="CHEBI:18420"/>
    </cofactor>
    <cofactor evidence="14">
        <name>Mn(2+)</name>
        <dbReference type="ChEBI" id="CHEBI:29035"/>
    </cofactor>
    <text evidence="14">For polymerase activity.</text>
</comment>
<dbReference type="GO" id="GO:0030430">
    <property type="term" value="C:host cell cytoplasm"/>
    <property type="evidence" value="ECO:0007669"/>
    <property type="project" value="UniProtKB-SubCell"/>
</dbReference>
<gene>
    <name evidence="14" type="primary">L</name>
</gene>
<dbReference type="GO" id="GO:0016787">
    <property type="term" value="F:hydrolase activity"/>
    <property type="evidence" value="ECO:0007669"/>
    <property type="project" value="UniProtKB-KW"/>
</dbReference>
<feature type="binding site" evidence="14">
    <location>
        <position position="1342"/>
    </location>
    <ligand>
        <name>Mg(2+)</name>
        <dbReference type="ChEBI" id="CHEBI:18420"/>
        <note>catalytic; for RdRp activity</note>
    </ligand>
</feature>
<comment type="subunit">
    <text evidence="14">Homomultimer; the oligomeric structure is essential for the polymerase activity. Interacts with nucleoprotein N. Interacts with protein Z; this interaction inhibits viral transcription and replication, Z partially blocks the product exit tunnel for the releasing nascent RNA product.</text>
</comment>
<evidence type="ECO:0000256" key="10">
    <source>
        <dbReference type="ARBA" id="ARBA00022844"/>
    </source>
</evidence>
<dbReference type="GO" id="GO:0043657">
    <property type="term" value="C:host cell"/>
    <property type="evidence" value="ECO:0007669"/>
    <property type="project" value="UniProtKB-SubCell"/>
</dbReference>
<dbReference type="InterPro" id="IPR048006">
    <property type="entry name" value="CapSnatch_bunyavir"/>
</dbReference>
<keyword evidence="6 14" id="KW-0479">Metal-binding</keyword>
<evidence type="ECO:0000256" key="4">
    <source>
        <dbReference type="ARBA" id="ARBA00022695"/>
    </source>
</evidence>
<accession>A0A8E6YIW0</accession>
<evidence type="ECO:0000256" key="2">
    <source>
        <dbReference type="ARBA" id="ARBA00022484"/>
    </source>
</evidence>
<dbReference type="GO" id="GO:0039689">
    <property type="term" value="P:negative stranded viral RNA replication"/>
    <property type="evidence" value="ECO:0007669"/>
    <property type="project" value="UniProtKB-UniRule"/>
</dbReference>
<evidence type="ECO:0000256" key="14">
    <source>
        <dbReference type="HAMAP-Rule" id="MF_04086"/>
    </source>
</evidence>
<dbReference type="PROSITE" id="PS50525">
    <property type="entry name" value="RDRP_SSRNA_NEG_SEG"/>
    <property type="match status" value="1"/>
</dbReference>
<keyword evidence="12 14" id="KW-1035">Host cytoplasm</keyword>
<comment type="caution">
    <text evidence="14">Lacks conserved residue(s) required for the propagation of feature annotation.</text>
</comment>
<dbReference type="GO" id="GO:0000166">
    <property type="term" value="F:nucleotide binding"/>
    <property type="evidence" value="ECO:0007669"/>
    <property type="project" value="UniProtKB-UniRule"/>
</dbReference>
<evidence type="ECO:0000256" key="6">
    <source>
        <dbReference type="ARBA" id="ARBA00022723"/>
    </source>
</evidence>
<evidence type="ECO:0000256" key="8">
    <source>
        <dbReference type="ARBA" id="ARBA00022801"/>
    </source>
</evidence>